<dbReference type="InterPro" id="IPR005889">
    <property type="entry name" value="NtrB"/>
</dbReference>
<dbReference type="CDD" id="cd06261">
    <property type="entry name" value="TM_PBP2"/>
    <property type="match status" value="1"/>
</dbReference>
<evidence type="ECO:0000256" key="8">
    <source>
        <dbReference type="ARBA" id="ARBA00023065"/>
    </source>
</evidence>
<evidence type="ECO:0000256" key="6">
    <source>
        <dbReference type="ARBA" id="ARBA00022692"/>
    </source>
</evidence>
<dbReference type="InterPro" id="IPR000515">
    <property type="entry name" value="MetI-like"/>
</dbReference>
<evidence type="ECO:0000256" key="3">
    <source>
        <dbReference type="ARBA" id="ARBA00022448"/>
    </source>
</evidence>
<feature type="transmembrane region" description="Helical" evidence="10">
    <location>
        <begin position="240"/>
        <end position="260"/>
    </location>
</feature>
<keyword evidence="13" id="KW-1185">Reference proteome</keyword>
<name>A0ABT5HSH1_9CAUL</name>
<reference evidence="12 13" key="1">
    <citation type="submission" date="2023-01" db="EMBL/GenBank/DDBJ databases">
        <title>Novel species of the genus Asticcacaulis isolated from rivers.</title>
        <authorList>
            <person name="Lu H."/>
        </authorList>
    </citation>
    <scope>NUCLEOTIDE SEQUENCE [LARGE SCALE GENOMIC DNA]</scope>
    <source>
        <strain evidence="12 13">BYS171W</strain>
    </source>
</reference>
<sequence>MPFEVQKMTTSPVSESVPDPVAAQAEKLLAAAQAKQIAASKRRKIADKAGNVLMPLLTIGLLLAVWEGLGQAFPGGLPSPSMVLMEAQELIFNPFYDRGGVDKGLFWHVLTSLSRVGIGFGLAAVCGVLLGSFLGTVEWARKGTDPIIQVLRTVPPLAWLPISLAALREAQPSALFVIFITSIWPIVINTMVGVRNIPQDYVNVAKVLRLTPGEYFFKIMLPAATPHIFTGLRIGVGMSWLAIVASEMLLGGVGIGFFIWDQYNSSRMSDIIVALIWVGLVGFILDRLVALLGQYVSRGTAAD</sequence>
<keyword evidence="9 10" id="KW-0472">Membrane</keyword>
<feature type="transmembrane region" description="Helical" evidence="10">
    <location>
        <begin position="272"/>
        <end position="296"/>
    </location>
</feature>
<comment type="caution">
    <text evidence="12">The sequence shown here is derived from an EMBL/GenBank/DDBJ whole genome shotgun (WGS) entry which is preliminary data.</text>
</comment>
<evidence type="ECO:0000256" key="1">
    <source>
        <dbReference type="ARBA" id="ARBA00004533"/>
    </source>
</evidence>
<evidence type="ECO:0000256" key="4">
    <source>
        <dbReference type="ARBA" id="ARBA00022475"/>
    </source>
</evidence>
<evidence type="ECO:0000313" key="13">
    <source>
        <dbReference type="Proteomes" id="UP001214854"/>
    </source>
</evidence>
<proteinExistence type="inferred from homology"/>
<dbReference type="Gene3D" id="1.10.3720.10">
    <property type="entry name" value="MetI-like"/>
    <property type="match status" value="1"/>
</dbReference>
<dbReference type="PANTHER" id="PTHR30151:SF7">
    <property type="entry name" value="NITRATE IMPORT PERMEASE PROTEIN NRTB"/>
    <property type="match status" value="1"/>
</dbReference>
<comment type="subcellular location">
    <subcellularLocation>
        <location evidence="1">Cell inner membrane</location>
    </subcellularLocation>
    <subcellularLocation>
        <location evidence="2 10">Cell membrane</location>
        <topology evidence="2 10">Multi-pass membrane protein</topology>
    </subcellularLocation>
</comment>
<keyword evidence="6 10" id="KW-0812">Transmembrane</keyword>
<keyword evidence="3 10" id="KW-0813">Transport</keyword>
<feature type="transmembrane region" description="Helical" evidence="10">
    <location>
        <begin position="116"/>
        <end position="137"/>
    </location>
</feature>
<gene>
    <name evidence="12" type="primary">ntrB</name>
    <name evidence="12" type="ORF">PQU92_05850</name>
</gene>
<dbReference type="InterPro" id="IPR035906">
    <property type="entry name" value="MetI-like_sf"/>
</dbReference>
<evidence type="ECO:0000256" key="2">
    <source>
        <dbReference type="ARBA" id="ARBA00004651"/>
    </source>
</evidence>
<feature type="transmembrane region" description="Helical" evidence="10">
    <location>
        <begin position="52"/>
        <end position="73"/>
    </location>
</feature>
<evidence type="ECO:0000256" key="7">
    <source>
        <dbReference type="ARBA" id="ARBA00022989"/>
    </source>
</evidence>
<organism evidence="12 13">
    <name type="scientific">Asticcacaulis aquaticus</name>
    <dbReference type="NCBI Taxonomy" id="2984212"/>
    <lineage>
        <taxon>Bacteria</taxon>
        <taxon>Pseudomonadati</taxon>
        <taxon>Pseudomonadota</taxon>
        <taxon>Alphaproteobacteria</taxon>
        <taxon>Caulobacterales</taxon>
        <taxon>Caulobacteraceae</taxon>
        <taxon>Asticcacaulis</taxon>
    </lineage>
</organism>
<keyword evidence="5" id="KW-0997">Cell inner membrane</keyword>
<feature type="transmembrane region" description="Helical" evidence="10">
    <location>
        <begin position="173"/>
        <end position="194"/>
    </location>
</feature>
<comment type="similarity">
    <text evidence="10">Belongs to the binding-protein-dependent transport system permease family.</text>
</comment>
<dbReference type="Proteomes" id="UP001214854">
    <property type="component" value="Unassembled WGS sequence"/>
</dbReference>
<evidence type="ECO:0000256" key="10">
    <source>
        <dbReference type="RuleBase" id="RU363032"/>
    </source>
</evidence>
<accession>A0ABT5HSH1</accession>
<dbReference type="PANTHER" id="PTHR30151">
    <property type="entry name" value="ALKANE SULFONATE ABC TRANSPORTER-RELATED, MEMBRANE SUBUNIT"/>
    <property type="match status" value="1"/>
</dbReference>
<keyword evidence="8" id="KW-0406">Ion transport</keyword>
<evidence type="ECO:0000256" key="9">
    <source>
        <dbReference type="ARBA" id="ARBA00023136"/>
    </source>
</evidence>
<dbReference type="EMBL" id="JAQQKX010000003">
    <property type="protein sequence ID" value="MDC7682790.1"/>
    <property type="molecule type" value="Genomic_DNA"/>
</dbReference>
<feature type="domain" description="ABC transmembrane type-1" evidence="11">
    <location>
        <begin position="109"/>
        <end position="293"/>
    </location>
</feature>
<evidence type="ECO:0000313" key="12">
    <source>
        <dbReference type="EMBL" id="MDC7682790.1"/>
    </source>
</evidence>
<dbReference type="Pfam" id="PF00528">
    <property type="entry name" value="BPD_transp_1"/>
    <property type="match status" value="1"/>
</dbReference>
<protein>
    <submittedName>
        <fullName evidence="12">Nitrate ABC transporter permease</fullName>
    </submittedName>
</protein>
<dbReference type="NCBIfam" id="TIGR01183">
    <property type="entry name" value="ntrB"/>
    <property type="match status" value="1"/>
</dbReference>
<dbReference type="SUPFAM" id="SSF161098">
    <property type="entry name" value="MetI-like"/>
    <property type="match status" value="1"/>
</dbReference>
<keyword evidence="4" id="KW-1003">Cell membrane</keyword>
<keyword evidence="7 10" id="KW-1133">Transmembrane helix</keyword>
<evidence type="ECO:0000256" key="5">
    <source>
        <dbReference type="ARBA" id="ARBA00022519"/>
    </source>
</evidence>
<dbReference type="PROSITE" id="PS50928">
    <property type="entry name" value="ABC_TM1"/>
    <property type="match status" value="1"/>
</dbReference>
<evidence type="ECO:0000259" key="11">
    <source>
        <dbReference type="PROSITE" id="PS50928"/>
    </source>
</evidence>